<sequence>MTVSHVLLGILADGPAHGYDLKRVHDRRFAGARPLAFGQVYAALSRLERDGLVVVAGTATDGGPERTTYAITDGGRASLDSWLATSEPAGPYAADEMVRKVVTALALGAGAVDVLDRQRVAHLAEMRRLLAEQSAATDVSTRIVLDHAVSHLDADLRWLETSADRIRTTQGALR</sequence>
<protein>
    <submittedName>
        <fullName evidence="2">DNA-binding PadR family transcriptional regulator</fullName>
    </submittedName>
</protein>
<name>A0ABU2BWY9_9ACTN</name>
<organism evidence="2 3">
    <name type="scientific">Nocardioides marmoribigeumensis</name>
    <dbReference type="NCBI Taxonomy" id="433649"/>
    <lineage>
        <taxon>Bacteria</taxon>
        <taxon>Bacillati</taxon>
        <taxon>Actinomycetota</taxon>
        <taxon>Actinomycetes</taxon>
        <taxon>Propionibacteriales</taxon>
        <taxon>Nocardioidaceae</taxon>
        <taxon>Nocardioides</taxon>
    </lineage>
</organism>
<dbReference type="RefSeq" id="WP_310302642.1">
    <property type="nucleotide sequence ID" value="NZ_BAAAPS010000013.1"/>
</dbReference>
<dbReference type="InterPro" id="IPR036390">
    <property type="entry name" value="WH_DNA-bd_sf"/>
</dbReference>
<gene>
    <name evidence="2" type="ORF">J2S63_002491</name>
</gene>
<keyword evidence="3" id="KW-1185">Reference proteome</keyword>
<reference evidence="2 3" key="1">
    <citation type="submission" date="2023-07" db="EMBL/GenBank/DDBJ databases">
        <title>Sequencing the genomes of 1000 actinobacteria strains.</title>
        <authorList>
            <person name="Klenk H.-P."/>
        </authorList>
    </citation>
    <scope>NUCLEOTIDE SEQUENCE [LARGE SCALE GENOMIC DNA]</scope>
    <source>
        <strain evidence="2 3">DSM 19426</strain>
    </source>
</reference>
<proteinExistence type="predicted"/>
<dbReference type="GO" id="GO:0003677">
    <property type="term" value="F:DNA binding"/>
    <property type="evidence" value="ECO:0007669"/>
    <property type="project" value="UniProtKB-KW"/>
</dbReference>
<dbReference type="Pfam" id="PF03551">
    <property type="entry name" value="PadR"/>
    <property type="match status" value="1"/>
</dbReference>
<feature type="domain" description="Transcription regulator PadR N-terminal" evidence="1">
    <location>
        <begin position="7"/>
        <end position="80"/>
    </location>
</feature>
<keyword evidence="2" id="KW-0238">DNA-binding</keyword>
<dbReference type="InterPro" id="IPR005149">
    <property type="entry name" value="Tscrpt_reg_PadR_N"/>
</dbReference>
<dbReference type="EMBL" id="JAVDYG010000001">
    <property type="protein sequence ID" value="MDR7362938.1"/>
    <property type="molecule type" value="Genomic_DNA"/>
</dbReference>
<evidence type="ECO:0000259" key="1">
    <source>
        <dbReference type="Pfam" id="PF03551"/>
    </source>
</evidence>
<evidence type="ECO:0000313" key="2">
    <source>
        <dbReference type="EMBL" id="MDR7362938.1"/>
    </source>
</evidence>
<comment type="caution">
    <text evidence="2">The sequence shown here is derived from an EMBL/GenBank/DDBJ whole genome shotgun (WGS) entry which is preliminary data.</text>
</comment>
<dbReference type="PANTHER" id="PTHR43252">
    <property type="entry name" value="TRANSCRIPTIONAL REGULATOR YQJI"/>
    <property type="match status" value="1"/>
</dbReference>
<dbReference type="Proteomes" id="UP001183648">
    <property type="component" value="Unassembled WGS sequence"/>
</dbReference>
<evidence type="ECO:0000313" key="3">
    <source>
        <dbReference type="Proteomes" id="UP001183648"/>
    </source>
</evidence>
<dbReference type="PANTHER" id="PTHR43252:SF6">
    <property type="entry name" value="NEGATIVE TRANSCRIPTION REGULATOR PADR"/>
    <property type="match status" value="1"/>
</dbReference>
<dbReference type="Gene3D" id="1.10.10.10">
    <property type="entry name" value="Winged helix-like DNA-binding domain superfamily/Winged helix DNA-binding domain"/>
    <property type="match status" value="1"/>
</dbReference>
<dbReference type="SUPFAM" id="SSF46785">
    <property type="entry name" value="Winged helix' DNA-binding domain"/>
    <property type="match status" value="1"/>
</dbReference>
<dbReference type="InterPro" id="IPR036388">
    <property type="entry name" value="WH-like_DNA-bd_sf"/>
</dbReference>
<accession>A0ABU2BWY9</accession>